<feature type="compositionally biased region" description="Basic and acidic residues" evidence="1">
    <location>
        <begin position="360"/>
        <end position="375"/>
    </location>
</feature>
<feature type="region of interest" description="Disordered" evidence="1">
    <location>
        <begin position="1"/>
        <end position="21"/>
    </location>
</feature>
<feature type="transmembrane region" description="Helical" evidence="2">
    <location>
        <begin position="130"/>
        <end position="152"/>
    </location>
</feature>
<comment type="caution">
    <text evidence="3">The sequence shown here is derived from an EMBL/GenBank/DDBJ whole genome shotgun (WGS) entry which is preliminary data.</text>
</comment>
<dbReference type="Proteomes" id="UP001604282">
    <property type="component" value="Unassembled WGS sequence"/>
</dbReference>
<feature type="region of interest" description="Disordered" evidence="1">
    <location>
        <begin position="360"/>
        <end position="417"/>
    </location>
</feature>
<name>A0ABW7BYT6_9ACTN</name>
<accession>A0ABW7BYT6</accession>
<keyword evidence="4" id="KW-1185">Reference proteome</keyword>
<evidence type="ECO:0000313" key="4">
    <source>
        <dbReference type="Proteomes" id="UP001604282"/>
    </source>
</evidence>
<dbReference type="RefSeq" id="WP_392884137.1">
    <property type="nucleotide sequence ID" value="NZ_JBICZW010000020.1"/>
</dbReference>
<reference evidence="3 4" key="1">
    <citation type="submission" date="2024-10" db="EMBL/GenBank/DDBJ databases">
        <title>The Natural Products Discovery Center: Release of the First 8490 Sequenced Strains for Exploring Actinobacteria Biosynthetic Diversity.</title>
        <authorList>
            <person name="Kalkreuter E."/>
            <person name="Kautsar S.A."/>
            <person name="Yang D."/>
            <person name="Bader C.D."/>
            <person name="Teijaro C.N."/>
            <person name="Fluegel L."/>
            <person name="Davis C.M."/>
            <person name="Simpson J.R."/>
            <person name="Lauterbach L."/>
            <person name="Steele A.D."/>
            <person name="Gui C."/>
            <person name="Meng S."/>
            <person name="Li G."/>
            <person name="Viehrig K."/>
            <person name="Ye F."/>
            <person name="Su P."/>
            <person name="Kiefer A.F."/>
            <person name="Nichols A."/>
            <person name="Cepeda A.J."/>
            <person name="Yan W."/>
            <person name="Fan B."/>
            <person name="Jiang Y."/>
            <person name="Adhikari A."/>
            <person name="Zheng C.-J."/>
            <person name="Schuster L."/>
            <person name="Cowan T.M."/>
            <person name="Smanski M.J."/>
            <person name="Chevrette M.G."/>
            <person name="De Carvalho L.P.S."/>
            <person name="Shen B."/>
        </authorList>
    </citation>
    <scope>NUCLEOTIDE SEQUENCE [LARGE SCALE GENOMIC DNA]</scope>
    <source>
        <strain evidence="3 4">NPDC048229</strain>
    </source>
</reference>
<dbReference type="EMBL" id="JBICZW010000020">
    <property type="protein sequence ID" value="MFG3192456.1"/>
    <property type="molecule type" value="Genomic_DNA"/>
</dbReference>
<feature type="transmembrane region" description="Helical" evidence="2">
    <location>
        <begin position="101"/>
        <end position="118"/>
    </location>
</feature>
<evidence type="ECO:0000313" key="3">
    <source>
        <dbReference type="EMBL" id="MFG3192456.1"/>
    </source>
</evidence>
<evidence type="ECO:0000256" key="2">
    <source>
        <dbReference type="SAM" id="Phobius"/>
    </source>
</evidence>
<evidence type="ECO:0008006" key="5">
    <source>
        <dbReference type="Google" id="ProtNLM"/>
    </source>
</evidence>
<feature type="compositionally biased region" description="Acidic residues" evidence="1">
    <location>
        <begin position="376"/>
        <end position="388"/>
    </location>
</feature>
<organism evidence="3 4">
    <name type="scientific">Streptomyces omiyaensis</name>
    <dbReference type="NCBI Taxonomy" id="68247"/>
    <lineage>
        <taxon>Bacteria</taxon>
        <taxon>Bacillati</taxon>
        <taxon>Actinomycetota</taxon>
        <taxon>Actinomycetes</taxon>
        <taxon>Kitasatosporales</taxon>
        <taxon>Streptomycetaceae</taxon>
        <taxon>Streptomyces</taxon>
    </lineage>
</organism>
<keyword evidence="2" id="KW-0472">Membrane</keyword>
<feature type="transmembrane region" description="Helical" evidence="2">
    <location>
        <begin position="184"/>
        <end position="202"/>
    </location>
</feature>
<gene>
    <name evidence="3" type="ORF">ACGFYS_26340</name>
</gene>
<evidence type="ECO:0000256" key="1">
    <source>
        <dbReference type="SAM" id="MobiDB-lite"/>
    </source>
</evidence>
<feature type="transmembrane region" description="Helical" evidence="2">
    <location>
        <begin position="279"/>
        <end position="298"/>
    </location>
</feature>
<keyword evidence="2" id="KW-0812">Transmembrane</keyword>
<feature type="compositionally biased region" description="Pro residues" evidence="1">
    <location>
        <begin position="10"/>
        <end position="21"/>
    </location>
</feature>
<sequence>MLPRSRLSPAAPPGPTPLPPVPVVDGVPVWGHTDTAAWSAARPGRWARPLWSVLALSAALVAAVATEPTVPCGDTTPCGPDWTGMVQTGLAVGLLHWSARLPGVTLVAAPGLAALVAVEQFPAPGTASGAANLAVLAALGLGWAAAGARLTAARRQRRLFERTHGPVTRPLDLTGLPKRGTGRIAAGLALCAVAVVAILLGLREVRADEDRAAQASRTEAEVTGRTDTAVRLRAHDGRPLVVGSVFPEDQRLGTTVTVLEDGSWRRLAAEPYDAIGEQLLALVAGLTGLSLAGTGLRVRRGCLARRPGGLPAARVWVATDGEGRTGLHPVDATDLGAPLSVLTWTGVVSPYGPGIPEQAVREREDAREGGEHQEDPDGYGDGDKDDSDVAGLTEGDRGDGDDGDGDDGDDGDGDDSFTLVSLREAVLLGVPYGGAELAFVLPAGDGSPRTVVALATASVR</sequence>
<keyword evidence="2" id="KW-1133">Transmembrane helix</keyword>
<proteinExistence type="predicted"/>
<feature type="compositionally biased region" description="Acidic residues" evidence="1">
    <location>
        <begin position="401"/>
        <end position="415"/>
    </location>
</feature>
<protein>
    <recommendedName>
        <fullName evidence="5">Integral membrane protein</fullName>
    </recommendedName>
</protein>